<dbReference type="InterPro" id="IPR002372">
    <property type="entry name" value="PQQ_rpt_dom"/>
</dbReference>
<organism evidence="3 4">
    <name type="scientific">Halobacterium hubeiense</name>
    <dbReference type="NCBI Taxonomy" id="1407499"/>
    <lineage>
        <taxon>Archaea</taxon>
        <taxon>Methanobacteriati</taxon>
        <taxon>Methanobacteriota</taxon>
        <taxon>Stenosarchaea group</taxon>
        <taxon>Halobacteria</taxon>
        <taxon>Halobacteriales</taxon>
        <taxon>Halobacteriaceae</taxon>
        <taxon>Halobacterium</taxon>
    </lineage>
</organism>
<dbReference type="InterPro" id="IPR015943">
    <property type="entry name" value="WD40/YVTN_repeat-like_dom_sf"/>
</dbReference>
<feature type="region of interest" description="Disordered" evidence="1">
    <location>
        <begin position="34"/>
        <end position="65"/>
    </location>
</feature>
<dbReference type="KEGG" id="hhb:Hhub_4074"/>
<dbReference type="SMART" id="SM00564">
    <property type="entry name" value="PQQ"/>
    <property type="match status" value="4"/>
</dbReference>
<evidence type="ECO:0000313" key="4">
    <source>
        <dbReference type="Proteomes" id="UP000066737"/>
    </source>
</evidence>
<evidence type="ECO:0000256" key="1">
    <source>
        <dbReference type="SAM" id="MobiDB-lite"/>
    </source>
</evidence>
<dbReference type="InterPro" id="IPR011047">
    <property type="entry name" value="Quinoprotein_ADH-like_sf"/>
</dbReference>
<feature type="domain" description="Pyrrolo-quinoline quinone repeat" evidence="2">
    <location>
        <begin position="282"/>
        <end position="407"/>
    </location>
</feature>
<keyword evidence="4" id="KW-1185">Reference proteome</keyword>
<proteinExistence type="predicted"/>
<evidence type="ECO:0000313" key="3">
    <source>
        <dbReference type="EMBL" id="CQH63422.1"/>
    </source>
</evidence>
<dbReference type="GeneID" id="26660422"/>
<sequence length="410" mass="42521">MVPDTTASLSRRQVLGAGGAVLAATLGARFFPQSPGDDTTRVEWPMTQRDPGATGYTPTSSGPVTDATIRWKQPLDTGFPAYSVPSPVVADGVVYAIGQELLAVDAVSGDIRFRRPYAADVAPAVERARAYRTPTVAIHSADGVTALHGHGGHEVGGQSVAATRWTVLGGRDADLLDGGGSGVPPVAADGIVLAYTDDSLTAFDASSGRVRWREATAFTRPAVHGGVAYVGVGPGYALGAIDLETGAVERFEVANGFVRAVTATETGLVVGTDDALLGVALDGSVDWRFDDDAYRGWGDTRVAVADGTAYTGIDTADSSSLIAIDTADGSLEWESSISVEHADSFEPPAVTDDVVYVPTNGGPLVGIERATGDLAWQFQDGETRSWSTVALANDALYAVSDGTLYALEEP</sequence>
<dbReference type="AlphaFoldDB" id="A0A0U5D1H1"/>
<dbReference type="InterPro" id="IPR018391">
    <property type="entry name" value="PQQ_b-propeller_rpt"/>
</dbReference>
<accession>A0A0U5D1H1</accession>
<dbReference type="Gene3D" id="2.140.10.10">
    <property type="entry name" value="Quinoprotein alcohol dehydrogenase-like superfamily"/>
    <property type="match status" value="1"/>
</dbReference>
<dbReference type="RefSeq" id="WP_143416464.1">
    <property type="nucleotide sequence ID" value="NZ_CEML01000004.1"/>
</dbReference>
<evidence type="ECO:0000259" key="2">
    <source>
        <dbReference type="Pfam" id="PF13360"/>
    </source>
</evidence>
<dbReference type="PANTHER" id="PTHR34512:SF30">
    <property type="entry name" value="OUTER MEMBRANE PROTEIN ASSEMBLY FACTOR BAMB"/>
    <property type="match status" value="1"/>
</dbReference>
<geneLocation type="plasmid" evidence="4">
    <name>pSTJ001</name>
</geneLocation>
<dbReference type="SUPFAM" id="SSF50998">
    <property type="entry name" value="Quinoprotein alcohol dehydrogenase-like"/>
    <property type="match status" value="1"/>
</dbReference>
<dbReference type="Gene3D" id="2.40.10.480">
    <property type="match status" value="1"/>
</dbReference>
<name>A0A0U5D1H1_9EURY</name>
<dbReference type="InterPro" id="IPR006311">
    <property type="entry name" value="TAT_signal"/>
</dbReference>
<reference evidence="4" key="1">
    <citation type="journal article" date="2016" name="Environ. Microbiol.">
        <title>The complete genome of a viable archaeum isolated from 123-million-year-old rock salt.</title>
        <authorList>
            <person name="Jaakkola S.T."/>
            <person name="Pfeiffer F."/>
            <person name="Ravantti J.J."/>
            <person name="Guo Q."/>
            <person name="Liu Y."/>
            <person name="Chen X."/>
            <person name="Ma H."/>
            <person name="Yang C."/>
            <person name="Oksanen H.M."/>
            <person name="Bamford D.H."/>
        </authorList>
    </citation>
    <scope>NUCLEOTIDE SEQUENCE</scope>
    <source>
        <strain evidence="4">JI20-1</strain>
        <plasmid evidence="4">Plasmid pSTJ001</plasmid>
    </source>
</reference>
<dbReference type="Proteomes" id="UP000066737">
    <property type="component" value="Plasmid pSTJ001"/>
</dbReference>
<dbReference type="Pfam" id="PF13360">
    <property type="entry name" value="PQQ_2"/>
    <property type="match status" value="2"/>
</dbReference>
<gene>
    <name evidence="3" type="ORF">HHUB_4074</name>
</gene>
<dbReference type="Gene3D" id="2.130.10.10">
    <property type="entry name" value="YVTN repeat-like/Quinoprotein amine dehydrogenase"/>
    <property type="match status" value="1"/>
</dbReference>
<dbReference type="OrthoDB" id="145878at2157"/>
<protein>
    <submittedName>
        <fullName evidence="3">PQQ repeat protein</fullName>
    </submittedName>
</protein>
<dbReference type="PANTHER" id="PTHR34512">
    <property type="entry name" value="CELL SURFACE PROTEIN"/>
    <property type="match status" value="1"/>
</dbReference>
<dbReference type="EMBL" id="LN831303">
    <property type="protein sequence ID" value="CQH63422.1"/>
    <property type="molecule type" value="Genomic_DNA"/>
</dbReference>
<feature type="domain" description="Pyrrolo-quinoline quinone repeat" evidence="2">
    <location>
        <begin position="163"/>
        <end position="247"/>
    </location>
</feature>
<dbReference type="PROSITE" id="PS51318">
    <property type="entry name" value="TAT"/>
    <property type="match status" value="1"/>
</dbReference>